<evidence type="ECO:0000313" key="2">
    <source>
        <dbReference type="EMBL" id="PNX95640.1"/>
    </source>
</evidence>
<evidence type="ECO:0000259" key="1">
    <source>
        <dbReference type="Pfam" id="PF13966"/>
    </source>
</evidence>
<dbReference type="AlphaFoldDB" id="A0A2K3MXW4"/>
<protein>
    <recommendedName>
        <fullName evidence="1">Reverse transcriptase zinc-binding domain-containing protein</fullName>
    </recommendedName>
</protein>
<dbReference type="ExpressionAtlas" id="A0A2K3MXW4">
    <property type="expression patterns" value="baseline"/>
</dbReference>
<sequence length="281" mass="32718">MSCTALKLLPVNLNSHVEDCYTWKWNLNGFYTARDGYHWLDCNEFITNTNEVSWNWLWHISAPEKIKFFLWTTLQNAFPTKSMLSHRGMLRDIFCPRCNTDEATTMHCLRDYEFVKCLWKSFGFTNQTFFQENNLYSWLRHSIDGPSIFAFLAADWWLWRARNQMCMENKVMSYFTLRIMLTGGTCMILNVDGSSTSNPGVSDFKGLIQTQMVRGYKVLLDLLAKDWRVKVVHTFRENNTCADYLAKLGARNPEVYSPIAIPPNETSLILLADASETLFSR</sequence>
<dbReference type="InterPro" id="IPR026960">
    <property type="entry name" value="RVT-Znf"/>
</dbReference>
<evidence type="ECO:0000313" key="3">
    <source>
        <dbReference type="Proteomes" id="UP000236291"/>
    </source>
</evidence>
<reference evidence="2 3" key="1">
    <citation type="journal article" date="2014" name="Am. J. Bot.">
        <title>Genome assembly and annotation for red clover (Trifolium pratense; Fabaceae).</title>
        <authorList>
            <person name="Istvanek J."/>
            <person name="Jaros M."/>
            <person name="Krenek A."/>
            <person name="Repkova J."/>
        </authorList>
    </citation>
    <scope>NUCLEOTIDE SEQUENCE [LARGE SCALE GENOMIC DNA]</scope>
    <source>
        <strain evidence="3">cv. Tatra</strain>
        <tissue evidence="2">Young leaves</tissue>
    </source>
</reference>
<comment type="caution">
    <text evidence="2">The sequence shown here is derived from an EMBL/GenBank/DDBJ whole genome shotgun (WGS) entry which is preliminary data.</text>
</comment>
<proteinExistence type="predicted"/>
<accession>A0A2K3MXW4</accession>
<dbReference type="Proteomes" id="UP000236291">
    <property type="component" value="Unassembled WGS sequence"/>
</dbReference>
<dbReference type="Pfam" id="PF13966">
    <property type="entry name" value="zf-RVT"/>
    <property type="match status" value="1"/>
</dbReference>
<dbReference type="PANTHER" id="PTHR34023:SF4">
    <property type="entry name" value="RNASE H TYPE-1 DOMAIN-CONTAINING PROTEIN"/>
    <property type="match status" value="1"/>
</dbReference>
<dbReference type="PANTHER" id="PTHR34023">
    <property type="entry name" value="RNASE H DOMAIN-CONTAINING PROTEIN"/>
    <property type="match status" value="1"/>
</dbReference>
<gene>
    <name evidence="2" type="ORF">L195_g018833</name>
</gene>
<feature type="domain" description="Reverse transcriptase zinc-binding" evidence="1">
    <location>
        <begin position="44"/>
        <end position="119"/>
    </location>
</feature>
<dbReference type="EMBL" id="ASHM01013678">
    <property type="protein sequence ID" value="PNX95640.1"/>
    <property type="molecule type" value="Genomic_DNA"/>
</dbReference>
<name>A0A2K3MXW4_TRIPR</name>
<organism evidence="2 3">
    <name type="scientific">Trifolium pratense</name>
    <name type="common">Red clover</name>
    <dbReference type="NCBI Taxonomy" id="57577"/>
    <lineage>
        <taxon>Eukaryota</taxon>
        <taxon>Viridiplantae</taxon>
        <taxon>Streptophyta</taxon>
        <taxon>Embryophyta</taxon>
        <taxon>Tracheophyta</taxon>
        <taxon>Spermatophyta</taxon>
        <taxon>Magnoliopsida</taxon>
        <taxon>eudicotyledons</taxon>
        <taxon>Gunneridae</taxon>
        <taxon>Pentapetalae</taxon>
        <taxon>rosids</taxon>
        <taxon>fabids</taxon>
        <taxon>Fabales</taxon>
        <taxon>Fabaceae</taxon>
        <taxon>Papilionoideae</taxon>
        <taxon>50 kb inversion clade</taxon>
        <taxon>NPAAA clade</taxon>
        <taxon>Hologalegina</taxon>
        <taxon>IRL clade</taxon>
        <taxon>Trifolieae</taxon>
        <taxon>Trifolium</taxon>
    </lineage>
</organism>
<reference evidence="2 3" key="2">
    <citation type="journal article" date="2017" name="Front. Plant Sci.">
        <title>Gene Classification and Mining of Molecular Markers Useful in Red Clover (Trifolium pratense) Breeding.</title>
        <authorList>
            <person name="Istvanek J."/>
            <person name="Dluhosova J."/>
            <person name="Dluhos P."/>
            <person name="Patkova L."/>
            <person name="Nedelnik J."/>
            <person name="Repkova J."/>
        </authorList>
    </citation>
    <scope>NUCLEOTIDE SEQUENCE [LARGE SCALE GENOMIC DNA]</scope>
    <source>
        <strain evidence="3">cv. Tatra</strain>
        <tissue evidence="2">Young leaves</tissue>
    </source>
</reference>